<dbReference type="CDD" id="cd00377">
    <property type="entry name" value="ICL_PEPM"/>
    <property type="match status" value="1"/>
</dbReference>
<dbReference type="SUPFAM" id="SSF51621">
    <property type="entry name" value="Phosphoenolpyruvate/pyruvate domain"/>
    <property type="match status" value="1"/>
</dbReference>
<dbReference type="InterPro" id="IPR040442">
    <property type="entry name" value="Pyrv_kinase-like_dom_sf"/>
</dbReference>
<dbReference type="Gene3D" id="3.20.20.60">
    <property type="entry name" value="Phosphoenolpyruvate-binding domains"/>
    <property type="match status" value="1"/>
</dbReference>
<keyword evidence="2" id="KW-1185">Reference proteome</keyword>
<sequence length="259" mass="28335">MNKQLEQAQIFHDLHRSGNPLILVNAWDAGSARVVQEAGARAIATGSWSVAAAHGYDDGEKLPFDLVLSNLQRIRNSVDVPITIDIEGGYGRSPEIVKENVIKIIDCGAVGINLEDQWMDGSGLYSVEEQTLRIAAVRDAAEHTSIPLFINARTDIFFQAAAHEYDDTYVEAALRRARAYAEAGAHGIFVPGLCNEKYIERLCRQSPIPVNVMISPESPSLQRLAALGVARISYGPHPYLLMMDALKQASARAIALQEL</sequence>
<dbReference type="GO" id="GO:0016829">
    <property type="term" value="F:lyase activity"/>
    <property type="evidence" value="ECO:0007669"/>
    <property type="project" value="UniProtKB-KW"/>
</dbReference>
<dbReference type="PANTHER" id="PTHR42905">
    <property type="entry name" value="PHOSPHOENOLPYRUVATE CARBOXYLASE"/>
    <property type="match status" value="1"/>
</dbReference>
<reference evidence="2" key="1">
    <citation type="submission" date="2016-10" db="EMBL/GenBank/DDBJ databases">
        <authorList>
            <person name="Varghese N."/>
            <person name="Submissions S."/>
        </authorList>
    </citation>
    <scope>NUCLEOTIDE SEQUENCE [LARGE SCALE GENOMIC DNA]</scope>
    <source>
        <strain evidence="2">CGMCC 1.8946</strain>
    </source>
</reference>
<organism evidence="1 2">
    <name type="scientific">Paenibacillus tianmuensis</name>
    <dbReference type="NCBI Taxonomy" id="624147"/>
    <lineage>
        <taxon>Bacteria</taxon>
        <taxon>Bacillati</taxon>
        <taxon>Bacillota</taxon>
        <taxon>Bacilli</taxon>
        <taxon>Bacillales</taxon>
        <taxon>Paenibacillaceae</taxon>
        <taxon>Paenibacillus</taxon>
    </lineage>
</organism>
<gene>
    <name evidence="1" type="ORF">SAMN04487970_102310</name>
</gene>
<dbReference type="RefSeq" id="WP_090673397.1">
    <property type="nucleotide sequence ID" value="NZ_FMTT01000023.1"/>
</dbReference>
<name>A0A1G4S6D4_9BACL</name>
<dbReference type="PANTHER" id="PTHR42905:SF16">
    <property type="entry name" value="CARBOXYPHOSPHONOENOLPYRUVATE PHOSPHONOMUTASE-LIKE PROTEIN (AFU_ORTHOLOGUE AFUA_5G07230)"/>
    <property type="match status" value="1"/>
</dbReference>
<dbReference type="STRING" id="624147.SAMN04487970_102310"/>
<dbReference type="AlphaFoldDB" id="A0A1G4S6D4"/>
<accession>A0A1G4S6D4</accession>
<evidence type="ECO:0000313" key="1">
    <source>
        <dbReference type="EMBL" id="SCW64185.1"/>
    </source>
</evidence>
<dbReference type="OrthoDB" id="9780430at2"/>
<dbReference type="EMBL" id="FMTT01000023">
    <property type="protein sequence ID" value="SCW64185.1"/>
    <property type="molecule type" value="Genomic_DNA"/>
</dbReference>
<proteinExistence type="predicted"/>
<dbReference type="Pfam" id="PF13714">
    <property type="entry name" value="PEP_mutase"/>
    <property type="match status" value="1"/>
</dbReference>
<keyword evidence="1" id="KW-0456">Lyase</keyword>
<dbReference type="InterPro" id="IPR015813">
    <property type="entry name" value="Pyrv/PenolPyrv_kinase-like_dom"/>
</dbReference>
<dbReference type="Proteomes" id="UP000198601">
    <property type="component" value="Unassembled WGS sequence"/>
</dbReference>
<evidence type="ECO:0000313" key="2">
    <source>
        <dbReference type="Proteomes" id="UP000198601"/>
    </source>
</evidence>
<protein>
    <submittedName>
        <fullName evidence="1">2-Methylisocitrate lyase, PEP mutase family</fullName>
    </submittedName>
</protein>
<dbReference type="InterPro" id="IPR039556">
    <property type="entry name" value="ICL/PEPM"/>
</dbReference>